<feature type="transmembrane region" description="Helical" evidence="3">
    <location>
        <begin position="363"/>
        <end position="384"/>
    </location>
</feature>
<dbReference type="Gene3D" id="3.30.70.330">
    <property type="match status" value="1"/>
</dbReference>
<dbReference type="Pfam" id="PF00076">
    <property type="entry name" value="RRM_1"/>
    <property type="match status" value="1"/>
</dbReference>
<feature type="region of interest" description="Disordered" evidence="2">
    <location>
        <begin position="152"/>
        <end position="194"/>
    </location>
</feature>
<dbReference type="PROSITE" id="PS50102">
    <property type="entry name" value="RRM"/>
    <property type="match status" value="1"/>
</dbReference>
<evidence type="ECO:0000313" key="6">
    <source>
        <dbReference type="Proteomes" id="UP000663853"/>
    </source>
</evidence>
<dbReference type="GO" id="GO:0003723">
    <property type="term" value="F:RNA binding"/>
    <property type="evidence" value="ECO:0007669"/>
    <property type="project" value="UniProtKB-UniRule"/>
</dbReference>
<dbReference type="InterPro" id="IPR012677">
    <property type="entry name" value="Nucleotide-bd_a/b_plait_sf"/>
</dbReference>
<evidence type="ECO:0000259" key="4">
    <source>
        <dbReference type="PROSITE" id="PS50102"/>
    </source>
</evidence>
<feature type="transmembrane region" description="Helical" evidence="3">
    <location>
        <begin position="299"/>
        <end position="328"/>
    </location>
</feature>
<keyword evidence="3" id="KW-0472">Membrane</keyword>
<comment type="caution">
    <text evidence="5">The sequence shown here is derived from an EMBL/GenBank/DDBJ whole genome shotgun (WGS) entry which is preliminary data.</text>
</comment>
<dbReference type="SMART" id="SM00360">
    <property type="entry name" value="RRM"/>
    <property type="match status" value="1"/>
</dbReference>
<accession>A0A8H2XX34</accession>
<evidence type="ECO:0000313" key="5">
    <source>
        <dbReference type="EMBL" id="CAE6432883.1"/>
    </source>
</evidence>
<dbReference type="PANTHER" id="PTHR40465">
    <property type="entry name" value="CHROMOSOME 1, WHOLE GENOME SHOTGUN SEQUENCE"/>
    <property type="match status" value="1"/>
</dbReference>
<dbReference type="InterPro" id="IPR045339">
    <property type="entry name" value="DUF6534"/>
</dbReference>
<dbReference type="SUPFAM" id="SSF54928">
    <property type="entry name" value="RNA-binding domain, RBD"/>
    <property type="match status" value="1"/>
</dbReference>
<keyword evidence="3" id="KW-0812">Transmembrane</keyword>
<feature type="transmembrane region" description="Helical" evidence="3">
    <location>
        <begin position="475"/>
        <end position="497"/>
    </location>
</feature>
<feature type="compositionally biased region" description="Low complexity" evidence="2">
    <location>
        <begin position="169"/>
        <end position="182"/>
    </location>
</feature>
<dbReference type="Pfam" id="PF20152">
    <property type="entry name" value="DUF6534"/>
    <property type="match status" value="1"/>
</dbReference>
<dbReference type="Proteomes" id="UP000663853">
    <property type="component" value="Unassembled WGS sequence"/>
</dbReference>
<reference evidence="5" key="1">
    <citation type="submission" date="2021-01" db="EMBL/GenBank/DDBJ databases">
        <authorList>
            <person name="Kaushik A."/>
        </authorList>
    </citation>
    <scope>NUCLEOTIDE SEQUENCE</scope>
    <source>
        <strain evidence="5">AG6-10EEA</strain>
    </source>
</reference>
<dbReference type="PANTHER" id="PTHR40465:SF1">
    <property type="entry name" value="DUF6534 DOMAIN-CONTAINING PROTEIN"/>
    <property type="match status" value="1"/>
</dbReference>
<feature type="transmembrane region" description="Helical" evidence="3">
    <location>
        <begin position="517"/>
        <end position="539"/>
    </location>
</feature>
<evidence type="ECO:0000256" key="2">
    <source>
        <dbReference type="SAM" id="MobiDB-lite"/>
    </source>
</evidence>
<dbReference type="AlphaFoldDB" id="A0A8H2XX34"/>
<feature type="compositionally biased region" description="Basic and acidic residues" evidence="2">
    <location>
        <begin position="152"/>
        <end position="168"/>
    </location>
</feature>
<feature type="domain" description="RRM" evidence="4">
    <location>
        <begin position="5"/>
        <end position="71"/>
    </location>
</feature>
<feature type="transmembrane region" description="Helical" evidence="3">
    <location>
        <begin position="404"/>
        <end position="424"/>
    </location>
</feature>
<feature type="transmembrane region" description="Helical" evidence="3">
    <location>
        <begin position="436"/>
        <end position="463"/>
    </location>
</feature>
<gene>
    <name evidence="5" type="ORF">RDB_LOCUS26131</name>
</gene>
<evidence type="ECO:0000256" key="3">
    <source>
        <dbReference type="SAM" id="Phobius"/>
    </source>
</evidence>
<dbReference type="EMBL" id="CAJMXA010000491">
    <property type="protein sequence ID" value="CAE6432883.1"/>
    <property type="molecule type" value="Genomic_DNA"/>
</dbReference>
<sequence length="685" mass="75389">MTTTHSVHVANLAETTTEKNLSDFFTFCGKITSIDFDSKTHSATIHFESPNAAKTALMLHGGTLDGSAISVISEVEHEDLPHEERHDETNPIQQTDKPRAAIAAEYLAKGYTLSDNILQKAIDMDKKQGISQRFLNYLRSLDKTLGETLFGHKEPADATGEQEKEKGAAGETSEAGAAAGVARHPTVSGKAQETVAGIRDRAKAVDEQKGYSKQASSYYEKAINSPFGQKVFAFYSSTSKQVLDIHDEAKRIAAETKQPATLGSPDKPHPLTPPLPEDYTELILDNRVLNNGHTRYQSALSLGAILIGTFLNVWLCGILVTQVTLYYSVYKHDATWVKLLGWSQVAWLMLLDTLNTIFDMGFVYRYGITLFGNFPAQLHSHWFFHLAPLMTVSPVSPFSLHVTHASGVVIMIQVTIAATAQGFFAWRINRLTGCKWLSWGIGLILAVQFAAGTATTIGAFKIVDFTRFGEMKVPISLWLVTSAVADTAITVILSCYLHTNRTGFSKTDDIITRLIRITVQTGLITTVWALVDLIMYLVVPNSLHLLFNLPLPKLYSNSLLSTLNARGGWGNDSMSGSRNTTGGISVPMSIETPRSHEHQLSVPYQNHRGLGEIDYEGNSFEMKGTSKSRTRESMDIERDGYSVHKIKHGGDRPLSSEAQLELPTKVCAPSKDDWSFHSPPLGDLQ</sequence>
<keyword evidence="1" id="KW-0694">RNA-binding</keyword>
<name>A0A8H2XX34_9AGAM</name>
<dbReference type="InterPro" id="IPR000504">
    <property type="entry name" value="RRM_dom"/>
</dbReference>
<keyword evidence="3" id="KW-1133">Transmembrane helix</keyword>
<proteinExistence type="predicted"/>
<evidence type="ECO:0000256" key="1">
    <source>
        <dbReference type="PROSITE-ProRule" id="PRU00176"/>
    </source>
</evidence>
<dbReference type="InterPro" id="IPR035979">
    <property type="entry name" value="RBD_domain_sf"/>
</dbReference>
<protein>
    <recommendedName>
        <fullName evidence="4">RRM domain-containing protein</fullName>
    </recommendedName>
</protein>
<feature type="region of interest" description="Disordered" evidence="2">
    <location>
        <begin position="642"/>
        <end position="685"/>
    </location>
</feature>
<organism evidence="5 6">
    <name type="scientific">Rhizoctonia solani</name>
    <dbReference type="NCBI Taxonomy" id="456999"/>
    <lineage>
        <taxon>Eukaryota</taxon>
        <taxon>Fungi</taxon>
        <taxon>Dikarya</taxon>
        <taxon>Basidiomycota</taxon>
        <taxon>Agaricomycotina</taxon>
        <taxon>Agaricomycetes</taxon>
        <taxon>Cantharellales</taxon>
        <taxon>Ceratobasidiaceae</taxon>
        <taxon>Rhizoctonia</taxon>
    </lineage>
</organism>
<feature type="region of interest" description="Disordered" evidence="2">
    <location>
        <begin position="618"/>
        <end position="637"/>
    </location>
</feature>